<keyword evidence="19" id="KW-0472">Membrane</keyword>
<keyword evidence="5" id="KW-0597">Phosphoprotein</keyword>
<keyword evidence="4" id="KW-0723">Serine/threonine-protein kinase</keyword>
<dbReference type="InterPro" id="IPR011009">
    <property type="entry name" value="Kinase-like_dom_sf"/>
</dbReference>
<evidence type="ECO:0000256" key="12">
    <source>
        <dbReference type="ARBA" id="ARBA00022777"/>
    </source>
</evidence>
<dbReference type="Proteomes" id="UP000010552">
    <property type="component" value="Unassembled WGS sequence"/>
</dbReference>
<evidence type="ECO:0000256" key="2">
    <source>
        <dbReference type="ARBA" id="ARBA00004115"/>
    </source>
</evidence>
<evidence type="ECO:0000313" key="28">
    <source>
        <dbReference type="EMBL" id="ELK12097.1"/>
    </source>
</evidence>
<evidence type="ECO:0000256" key="7">
    <source>
        <dbReference type="ARBA" id="ARBA00022692"/>
    </source>
</evidence>
<dbReference type="GO" id="GO:0080090">
    <property type="term" value="P:regulation of primary metabolic process"/>
    <property type="evidence" value="ECO:0007669"/>
    <property type="project" value="UniProtKB-ARBA"/>
</dbReference>
<sequence length="664" mass="72518">MEIAAGGSSRWPPLALQLQLAALLGTLAPQAQTLRPESLLLVSTLDGSLHALSKQTGDLKWTLKDDPAIQGPTYVTEMTLYVGKDEAGFYVSKALVHTGVALVPRGLTLASMDGPTTDEVTLQVSGEREGSPSTAVRYPSGSVALPSQWLLIGHHEPPPVLHTTMLRVHPTPGSGTPETRPSASMQPPALFTEQQQQQLAEKQQQAPLKPAHPPLNSQNVPSQPSGVTPQDKKRLQSPSEPTEDPEAEQLTVVGKISFNPRDVLGRGAGGTFVFRGQFEGRAVAVKRLLRECFSLVRREVELLQESDRHPNVLRYFCTERGPQFHYIALELCRASLQEYVENPELDRWGLEPVTALQQLTSGLAHLHSLHIVHRDLKPANILISGPDSQGQGRVVLSDFGLCKKLPAGHCSFSLHSGVPGTEGWMAPELLQLQPPESPTSAVDVFSAGCVFYYVLSGGGHPFGESLYRQANILAGAPRLAHLEEEAHDQVVARSLVEAMLSPLPQARPSAPQMLAHPFFWSRAKQLQFFQDVSDWLEKEPEQAPLVVALEAGGSAVVRGDWHKHISAPLQTDLRRFRTYQGTSVRDLLRAVRNKRHHYRELPAELRQALGHVPDGFIQYFTARFPRLLLHTHQAMSSCASESLFRPYYPPAAGAGGPSLGAAGS</sequence>
<keyword evidence="16" id="KW-0460">Magnesium</keyword>
<dbReference type="STRING" id="9402.L5KL93"/>
<dbReference type="PROSITE" id="PS50011">
    <property type="entry name" value="PROTEIN_KINASE_DOM"/>
    <property type="match status" value="1"/>
</dbReference>
<dbReference type="EC" id="2.7.11.1" evidence="3"/>
<dbReference type="FunFam" id="3.30.200.20:FF:000077">
    <property type="entry name" value="Putative Serine/threonine-protein kinase/endoribonuclease IRE1"/>
    <property type="match status" value="1"/>
</dbReference>
<evidence type="ECO:0000256" key="15">
    <source>
        <dbReference type="ARBA" id="ARBA00022840"/>
    </source>
</evidence>
<evidence type="ECO:0000259" key="26">
    <source>
        <dbReference type="PROSITE" id="PS50011"/>
    </source>
</evidence>
<keyword evidence="20" id="KW-0804">Transcription</keyword>
<keyword evidence="11" id="KW-0547">Nucleotide-binding</keyword>
<dbReference type="InterPro" id="IPR038357">
    <property type="entry name" value="KEN_sf"/>
</dbReference>
<dbReference type="AlphaFoldDB" id="L5KL93"/>
<dbReference type="FunCoup" id="L5KL93">
    <property type="interactions" value="181"/>
</dbReference>
<dbReference type="GO" id="GO:0006397">
    <property type="term" value="P:mRNA processing"/>
    <property type="evidence" value="ECO:0007669"/>
    <property type="project" value="InterPro"/>
</dbReference>
<evidence type="ECO:0000256" key="25">
    <source>
        <dbReference type="SAM" id="SignalP"/>
    </source>
</evidence>
<dbReference type="InterPro" id="IPR018391">
    <property type="entry name" value="PQQ_b-propeller_rpt"/>
</dbReference>
<keyword evidence="14" id="KW-0256">Endoplasmic reticulum</keyword>
<dbReference type="InterPro" id="IPR000719">
    <property type="entry name" value="Prot_kinase_dom"/>
</dbReference>
<evidence type="ECO:0000256" key="23">
    <source>
        <dbReference type="ARBA" id="ARBA00048679"/>
    </source>
</evidence>
<comment type="cofactor">
    <cofactor evidence="1">
        <name>Mg(2+)</name>
        <dbReference type="ChEBI" id="CHEBI:18420"/>
    </cofactor>
</comment>
<evidence type="ECO:0000256" key="24">
    <source>
        <dbReference type="SAM" id="MobiDB-lite"/>
    </source>
</evidence>
<dbReference type="GO" id="GO:0004521">
    <property type="term" value="F:RNA endonuclease activity"/>
    <property type="evidence" value="ECO:0007669"/>
    <property type="project" value="InterPro"/>
</dbReference>
<dbReference type="GO" id="GO:1990604">
    <property type="term" value="C:IRE1-TRAF2-ASK1 complex"/>
    <property type="evidence" value="ECO:0007669"/>
    <property type="project" value="TreeGrafter"/>
</dbReference>
<dbReference type="EMBL" id="KB030664">
    <property type="protein sequence ID" value="ELK12097.1"/>
    <property type="molecule type" value="Genomic_DNA"/>
</dbReference>
<dbReference type="PROSITE" id="PS00108">
    <property type="entry name" value="PROTEIN_KINASE_ST"/>
    <property type="match status" value="1"/>
</dbReference>
<dbReference type="GO" id="GO:0036498">
    <property type="term" value="P:IRE1-mediated unfolded protein response"/>
    <property type="evidence" value="ECO:0007669"/>
    <property type="project" value="TreeGrafter"/>
</dbReference>
<dbReference type="GO" id="GO:0051082">
    <property type="term" value="F:unfolded protein binding"/>
    <property type="evidence" value="ECO:0007669"/>
    <property type="project" value="TreeGrafter"/>
</dbReference>
<dbReference type="SUPFAM" id="SSF56112">
    <property type="entry name" value="Protein kinase-like (PK-like)"/>
    <property type="match status" value="1"/>
</dbReference>
<dbReference type="PROSITE" id="PS51392">
    <property type="entry name" value="KEN"/>
    <property type="match status" value="1"/>
</dbReference>
<feature type="compositionally biased region" description="Polar residues" evidence="24">
    <location>
        <begin position="215"/>
        <end position="228"/>
    </location>
</feature>
<evidence type="ECO:0000256" key="22">
    <source>
        <dbReference type="ARBA" id="ARBA00047899"/>
    </source>
</evidence>
<keyword evidence="10 25" id="KW-0732">Signal</keyword>
<gene>
    <name evidence="28" type="ORF">PAL_GLEAN10004943</name>
</gene>
<name>L5KL93_PTEAL</name>
<dbReference type="InterPro" id="IPR010513">
    <property type="entry name" value="KEN_dom"/>
</dbReference>
<protein>
    <recommendedName>
        <fullName evidence="3">non-specific serine/threonine protein kinase</fullName>
        <ecNumber evidence="3">2.7.11.1</ecNumber>
    </recommendedName>
</protein>
<evidence type="ECO:0000256" key="17">
    <source>
        <dbReference type="ARBA" id="ARBA00022989"/>
    </source>
</evidence>
<dbReference type="Gene3D" id="1.20.1440.180">
    <property type="entry name" value="KEN domain"/>
    <property type="match status" value="1"/>
</dbReference>
<dbReference type="InterPro" id="IPR045133">
    <property type="entry name" value="IRE1/2-like"/>
</dbReference>
<dbReference type="PANTHER" id="PTHR13954:SF15">
    <property type="entry name" value="SERINE_THREONINE-PROTEIN KINASE_ENDORIBONUCLEASE IRE2"/>
    <property type="match status" value="1"/>
</dbReference>
<dbReference type="InterPro" id="IPR008271">
    <property type="entry name" value="Ser/Thr_kinase_AS"/>
</dbReference>
<dbReference type="SMART" id="SM00564">
    <property type="entry name" value="PQQ"/>
    <property type="match status" value="1"/>
</dbReference>
<dbReference type="GO" id="GO:0070059">
    <property type="term" value="P:intrinsic apoptotic signaling pathway in response to endoplasmic reticulum stress"/>
    <property type="evidence" value="ECO:0007669"/>
    <property type="project" value="TreeGrafter"/>
</dbReference>
<dbReference type="InterPro" id="IPR011047">
    <property type="entry name" value="Quinoprotein_ADH-like_sf"/>
</dbReference>
<evidence type="ECO:0000256" key="19">
    <source>
        <dbReference type="ARBA" id="ARBA00023136"/>
    </source>
</evidence>
<evidence type="ECO:0000256" key="16">
    <source>
        <dbReference type="ARBA" id="ARBA00022842"/>
    </source>
</evidence>
<evidence type="ECO:0000256" key="10">
    <source>
        <dbReference type="ARBA" id="ARBA00022729"/>
    </source>
</evidence>
<evidence type="ECO:0000256" key="3">
    <source>
        <dbReference type="ARBA" id="ARBA00012513"/>
    </source>
</evidence>
<feature type="region of interest" description="Disordered" evidence="24">
    <location>
        <begin position="161"/>
        <end position="251"/>
    </location>
</feature>
<comment type="catalytic activity">
    <reaction evidence="22">
        <text>L-threonyl-[protein] + ATP = O-phospho-L-threonyl-[protein] + ADP + H(+)</text>
        <dbReference type="Rhea" id="RHEA:46608"/>
        <dbReference type="Rhea" id="RHEA-COMP:11060"/>
        <dbReference type="Rhea" id="RHEA-COMP:11605"/>
        <dbReference type="ChEBI" id="CHEBI:15378"/>
        <dbReference type="ChEBI" id="CHEBI:30013"/>
        <dbReference type="ChEBI" id="CHEBI:30616"/>
        <dbReference type="ChEBI" id="CHEBI:61977"/>
        <dbReference type="ChEBI" id="CHEBI:456216"/>
        <dbReference type="EC" id="2.7.11.1"/>
    </reaction>
</comment>
<keyword evidence="15" id="KW-0067">ATP-binding</keyword>
<feature type="compositionally biased region" description="Polar residues" evidence="24">
    <location>
        <begin position="173"/>
        <end position="185"/>
    </location>
</feature>
<dbReference type="FunFam" id="1.10.510.10:FF:000215">
    <property type="entry name" value="serine/threonine-protein kinase/endoribonuclease IRE1 isoform X1"/>
    <property type="match status" value="1"/>
</dbReference>
<evidence type="ECO:0000256" key="5">
    <source>
        <dbReference type="ARBA" id="ARBA00022553"/>
    </source>
</evidence>
<dbReference type="Gene3D" id="1.10.510.10">
    <property type="entry name" value="Transferase(Phosphotransferase) domain 1"/>
    <property type="match status" value="1"/>
</dbReference>
<keyword evidence="13" id="KW-0378">Hydrolase</keyword>
<keyword evidence="21" id="KW-0511">Multifunctional enzyme</keyword>
<evidence type="ECO:0000313" key="29">
    <source>
        <dbReference type="Proteomes" id="UP000010552"/>
    </source>
</evidence>
<feature type="signal peptide" evidence="25">
    <location>
        <begin position="1"/>
        <end position="33"/>
    </location>
</feature>
<keyword evidence="18" id="KW-0805">Transcription regulation</keyword>
<dbReference type="SUPFAM" id="SSF50998">
    <property type="entry name" value="Quinoprotein alcohol dehydrogenase-like"/>
    <property type="match status" value="1"/>
</dbReference>
<dbReference type="Pfam" id="PF06479">
    <property type="entry name" value="Ribonuc_2-5A"/>
    <property type="match status" value="1"/>
</dbReference>
<feature type="chain" id="PRO_5003969256" description="non-specific serine/threonine protein kinase" evidence="25">
    <location>
        <begin position="34"/>
        <end position="664"/>
    </location>
</feature>
<feature type="domain" description="KEN" evidence="27">
    <location>
        <begin position="522"/>
        <end position="650"/>
    </location>
</feature>
<dbReference type="CDD" id="cd13982">
    <property type="entry name" value="STKc_IRE1"/>
    <property type="match status" value="1"/>
</dbReference>
<evidence type="ECO:0000256" key="1">
    <source>
        <dbReference type="ARBA" id="ARBA00001946"/>
    </source>
</evidence>
<dbReference type="SMART" id="SM00220">
    <property type="entry name" value="S_TKc"/>
    <property type="match status" value="1"/>
</dbReference>
<dbReference type="GO" id="GO:0010468">
    <property type="term" value="P:regulation of gene expression"/>
    <property type="evidence" value="ECO:0007669"/>
    <property type="project" value="UniProtKB-ARBA"/>
</dbReference>
<accession>L5KL93</accession>
<comment type="subcellular location">
    <subcellularLocation>
        <location evidence="2">Endoplasmic reticulum membrane</location>
        <topology evidence="2">Single-pass type I membrane protein</topology>
    </subcellularLocation>
</comment>
<proteinExistence type="predicted"/>
<dbReference type="GO" id="GO:0046872">
    <property type="term" value="F:metal ion binding"/>
    <property type="evidence" value="ECO:0007669"/>
    <property type="project" value="UniProtKB-KW"/>
</dbReference>
<evidence type="ECO:0000256" key="8">
    <source>
        <dbReference type="ARBA" id="ARBA00022703"/>
    </source>
</evidence>
<dbReference type="GO" id="GO:0016787">
    <property type="term" value="F:hydrolase activity"/>
    <property type="evidence" value="ECO:0007669"/>
    <property type="project" value="UniProtKB-KW"/>
</dbReference>
<dbReference type="GO" id="GO:0004674">
    <property type="term" value="F:protein serine/threonine kinase activity"/>
    <property type="evidence" value="ECO:0007669"/>
    <property type="project" value="UniProtKB-KW"/>
</dbReference>
<reference evidence="29" key="1">
    <citation type="journal article" date="2013" name="Science">
        <title>Comparative analysis of bat genomes provides insight into the evolution of flight and immunity.</title>
        <authorList>
            <person name="Zhang G."/>
            <person name="Cowled C."/>
            <person name="Shi Z."/>
            <person name="Huang Z."/>
            <person name="Bishop-Lilly K.A."/>
            <person name="Fang X."/>
            <person name="Wynne J.W."/>
            <person name="Xiong Z."/>
            <person name="Baker M.L."/>
            <person name="Zhao W."/>
            <person name="Tachedjian M."/>
            <person name="Zhu Y."/>
            <person name="Zhou P."/>
            <person name="Jiang X."/>
            <person name="Ng J."/>
            <person name="Yang L."/>
            <person name="Wu L."/>
            <person name="Xiao J."/>
            <person name="Feng Y."/>
            <person name="Chen Y."/>
            <person name="Sun X."/>
            <person name="Zhang Y."/>
            <person name="Marsh G.A."/>
            <person name="Crameri G."/>
            <person name="Broder C.C."/>
            <person name="Frey K.G."/>
            <person name="Wang L.F."/>
            <person name="Wang J."/>
        </authorList>
    </citation>
    <scope>NUCLEOTIDE SEQUENCE [LARGE SCALE GENOMIC DNA]</scope>
</reference>
<evidence type="ECO:0000256" key="11">
    <source>
        <dbReference type="ARBA" id="ARBA00022741"/>
    </source>
</evidence>
<dbReference type="InParanoid" id="L5KL93"/>
<evidence type="ECO:0000256" key="20">
    <source>
        <dbReference type="ARBA" id="ARBA00023163"/>
    </source>
</evidence>
<feature type="compositionally biased region" description="Low complexity" evidence="24">
    <location>
        <begin position="186"/>
        <end position="209"/>
    </location>
</feature>
<evidence type="ECO:0000256" key="21">
    <source>
        <dbReference type="ARBA" id="ARBA00023268"/>
    </source>
</evidence>
<evidence type="ECO:0000256" key="9">
    <source>
        <dbReference type="ARBA" id="ARBA00022723"/>
    </source>
</evidence>
<evidence type="ECO:0000256" key="14">
    <source>
        <dbReference type="ARBA" id="ARBA00022824"/>
    </source>
</evidence>
<keyword evidence="7" id="KW-0812">Transmembrane</keyword>
<dbReference type="Pfam" id="PF00069">
    <property type="entry name" value="Pkinase"/>
    <property type="match status" value="1"/>
</dbReference>
<keyword evidence="6" id="KW-0808">Transferase</keyword>
<dbReference type="SMART" id="SM00580">
    <property type="entry name" value="PUG"/>
    <property type="match status" value="1"/>
</dbReference>
<organism evidence="28 29">
    <name type="scientific">Pteropus alecto</name>
    <name type="common">Black flying fox</name>
    <dbReference type="NCBI Taxonomy" id="9402"/>
    <lineage>
        <taxon>Eukaryota</taxon>
        <taxon>Metazoa</taxon>
        <taxon>Chordata</taxon>
        <taxon>Craniata</taxon>
        <taxon>Vertebrata</taxon>
        <taxon>Euteleostomi</taxon>
        <taxon>Mammalia</taxon>
        <taxon>Eutheria</taxon>
        <taxon>Laurasiatheria</taxon>
        <taxon>Chiroptera</taxon>
        <taxon>Yinpterochiroptera</taxon>
        <taxon>Pteropodoidea</taxon>
        <taxon>Pteropodidae</taxon>
        <taxon>Pteropodinae</taxon>
        <taxon>Pteropus</taxon>
    </lineage>
</organism>
<evidence type="ECO:0000256" key="18">
    <source>
        <dbReference type="ARBA" id="ARBA00023015"/>
    </source>
</evidence>
<dbReference type="PANTHER" id="PTHR13954">
    <property type="entry name" value="IRE1-RELATED"/>
    <property type="match status" value="1"/>
</dbReference>
<evidence type="ECO:0000259" key="27">
    <source>
        <dbReference type="PROSITE" id="PS51392"/>
    </source>
</evidence>
<keyword evidence="12 28" id="KW-0418">Kinase</keyword>
<dbReference type="GO" id="GO:0005524">
    <property type="term" value="F:ATP binding"/>
    <property type="evidence" value="ECO:0007669"/>
    <property type="project" value="UniProtKB-KW"/>
</dbReference>
<evidence type="ECO:0000256" key="4">
    <source>
        <dbReference type="ARBA" id="ARBA00022527"/>
    </source>
</evidence>
<keyword evidence="17" id="KW-1133">Transmembrane helix</keyword>
<keyword evidence="8" id="KW-0053">Apoptosis</keyword>
<keyword evidence="9" id="KW-0479">Metal-binding</keyword>
<dbReference type="Gene3D" id="3.30.200.20">
    <property type="entry name" value="Phosphorylase Kinase, domain 1"/>
    <property type="match status" value="1"/>
</dbReference>
<evidence type="ECO:0000256" key="13">
    <source>
        <dbReference type="ARBA" id="ARBA00022801"/>
    </source>
</evidence>
<feature type="domain" description="Protein kinase" evidence="26">
    <location>
        <begin position="258"/>
        <end position="519"/>
    </location>
</feature>
<dbReference type="FunFam" id="1.20.1440.180:FF:000001">
    <property type="entry name" value="Serine/threonine-protein kinase/endoribonuclease IRE1"/>
    <property type="match status" value="1"/>
</dbReference>
<keyword evidence="29" id="KW-1185">Reference proteome</keyword>
<evidence type="ECO:0000256" key="6">
    <source>
        <dbReference type="ARBA" id="ARBA00022679"/>
    </source>
</evidence>
<comment type="catalytic activity">
    <reaction evidence="23">
        <text>L-seryl-[protein] + ATP = O-phospho-L-seryl-[protein] + ADP + H(+)</text>
        <dbReference type="Rhea" id="RHEA:17989"/>
        <dbReference type="Rhea" id="RHEA-COMP:9863"/>
        <dbReference type="Rhea" id="RHEA-COMP:11604"/>
        <dbReference type="ChEBI" id="CHEBI:15378"/>
        <dbReference type="ChEBI" id="CHEBI:29999"/>
        <dbReference type="ChEBI" id="CHEBI:30616"/>
        <dbReference type="ChEBI" id="CHEBI:83421"/>
        <dbReference type="ChEBI" id="CHEBI:456216"/>
        <dbReference type="EC" id="2.7.11.1"/>
    </reaction>
</comment>
<dbReference type="CDD" id="cd10422">
    <property type="entry name" value="RNase_Ire1"/>
    <property type="match status" value="1"/>
</dbReference>